<feature type="region of interest" description="Disordered" evidence="1">
    <location>
        <begin position="294"/>
        <end position="333"/>
    </location>
</feature>
<feature type="compositionally biased region" description="Basic and acidic residues" evidence="1">
    <location>
        <begin position="1"/>
        <end position="11"/>
    </location>
</feature>
<organism evidence="3 4">
    <name type="scientific">Piromyces finnis</name>
    <dbReference type="NCBI Taxonomy" id="1754191"/>
    <lineage>
        <taxon>Eukaryota</taxon>
        <taxon>Fungi</taxon>
        <taxon>Fungi incertae sedis</taxon>
        <taxon>Chytridiomycota</taxon>
        <taxon>Chytridiomycota incertae sedis</taxon>
        <taxon>Neocallimastigomycetes</taxon>
        <taxon>Neocallimastigales</taxon>
        <taxon>Neocallimastigaceae</taxon>
        <taxon>Piromyces</taxon>
    </lineage>
</organism>
<feature type="compositionally biased region" description="Pro residues" evidence="1">
    <location>
        <begin position="214"/>
        <end position="223"/>
    </location>
</feature>
<dbReference type="Pfam" id="PF15391">
    <property type="entry name" value="DUF4614"/>
    <property type="match status" value="1"/>
</dbReference>
<dbReference type="EMBL" id="MCFH01000002">
    <property type="protein sequence ID" value="ORX60051.1"/>
    <property type="molecule type" value="Genomic_DNA"/>
</dbReference>
<feature type="region of interest" description="Disordered" evidence="1">
    <location>
        <begin position="191"/>
        <end position="226"/>
    </location>
</feature>
<feature type="region of interest" description="Disordered" evidence="1">
    <location>
        <begin position="77"/>
        <end position="151"/>
    </location>
</feature>
<name>A0A1Y1VN62_9FUNG</name>
<feature type="region of interest" description="Disordered" evidence="1">
    <location>
        <begin position="471"/>
        <end position="490"/>
    </location>
</feature>
<reference evidence="3 4" key="2">
    <citation type="submission" date="2016-08" db="EMBL/GenBank/DDBJ databases">
        <title>Pervasive Adenine N6-methylation of Active Genes in Fungi.</title>
        <authorList>
            <consortium name="DOE Joint Genome Institute"/>
            <person name="Mondo S.J."/>
            <person name="Dannebaum R.O."/>
            <person name="Kuo R.C."/>
            <person name="Labutti K."/>
            <person name="Haridas S."/>
            <person name="Kuo A."/>
            <person name="Salamov A."/>
            <person name="Ahrendt S.R."/>
            <person name="Lipzen A."/>
            <person name="Sullivan W."/>
            <person name="Andreopoulos W.B."/>
            <person name="Clum A."/>
            <person name="Lindquist E."/>
            <person name="Daum C."/>
            <person name="Ramamoorthy G.K."/>
            <person name="Gryganskyi A."/>
            <person name="Culley D."/>
            <person name="Magnuson J.K."/>
            <person name="James T.Y."/>
            <person name="O'Malley M.A."/>
            <person name="Stajich J.E."/>
            <person name="Spatafora J.W."/>
            <person name="Visel A."/>
            <person name="Grigoriev I.V."/>
        </authorList>
    </citation>
    <scope>NUCLEOTIDE SEQUENCE [LARGE SCALE GENOMIC DNA]</scope>
    <source>
        <strain evidence="4">finn</strain>
    </source>
</reference>
<proteinExistence type="predicted"/>
<comment type="caution">
    <text evidence="3">The sequence shown here is derived from an EMBL/GenBank/DDBJ whole genome shotgun (WGS) entry which is preliminary data.</text>
</comment>
<feature type="compositionally biased region" description="Basic and acidic residues" evidence="1">
    <location>
        <begin position="415"/>
        <end position="430"/>
    </location>
</feature>
<sequence length="688" mass="81073">MQDEYEKKIISSDHSYSNVQNEVIKEEEEEESNNNYSDDHFKSNILYSVSNISEENENDVEDKEINTMYYDNDTFEKVEEDDNENIENISNNDDALKNDESNIVIVDINEKNDKPYPKESSKRNSEIKDNEIKEENFEHKNVSSNEINKENQNKENELLKLLSIIYQKNMDGNANDNKKELPILDNKESKQLNQSAYQPSTQSSNYSPPYNTTYPPPPPPPSAQPNNYYSYPYPSYYPPPPPQQIPYVIMTPPLSCPMHNNYFANTPSYGFSTSSLQKPIKLRPSRLTQSVLENDPHHHHHHSSSHRHNPHIKSRSNHYYSVSSSSDPDNSLDMYNNNKKHHYSSHCYCKYCCRLRQKQRKEEYKENIRKKNQKKSHHSHHYSHDNDQSSLTHNKKENRSKRNQEKINKIKALYKKRETSMDSNKSENKYKKKYNELKHALKDNYLHLINSTSTSTSSSDKENDSCLHNQCNKDFSKRNSSPIRTQTPSRLVNDEIIKDLQETLKENQKNKDNHFDSDLSSHSSLDKELYKILYSSQSSSPTQSSSIYSLYDKKKKHLKSDYYESSDSSESEDYKNDNDLINYLLNSTILSKNNKEQKKFYSLFKELYKPNIIMLNRMMKRQVNQIEKFISISKEQTEEINKLGWSNLKQYTTLEETKRYIEEHRKPTLSYEEALRQVQLESGFYNDK</sequence>
<feature type="compositionally biased region" description="Low complexity" evidence="1">
    <location>
        <begin position="203"/>
        <end position="213"/>
    </location>
</feature>
<dbReference type="InterPro" id="IPR027884">
    <property type="entry name" value="DUF4614"/>
</dbReference>
<feature type="compositionally biased region" description="Polar residues" evidence="1">
    <location>
        <begin position="191"/>
        <end position="202"/>
    </location>
</feature>
<dbReference type="Proteomes" id="UP000193719">
    <property type="component" value="Unassembled WGS sequence"/>
</dbReference>
<accession>A0A1Y1VN62</accession>
<evidence type="ECO:0000256" key="1">
    <source>
        <dbReference type="SAM" id="MobiDB-lite"/>
    </source>
</evidence>
<evidence type="ECO:0000313" key="4">
    <source>
        <dbReference type="Proteomes" id="UP000193719"/>
    </source>
</evidence>
<feature type="compositionally biased region" description="Polar residues" evidence="1">
    <location>
        <begin position="12"/>
        <end position="21"/>
    </location>
</feature>
<dbReference type="OrthoDB" id="2151530at2759"/>
<feature type="region of interest" description="Disordered" evidence="1">
    <location>
        <begin position="1"/>
        <end position="42"/>
    </location>
</feature>
<dbReference type="SUPFAM" id="SSF101447">
    <property type="entry name" value="Formin homology 2 domain (FH2 domain)"/>
    <property type="match status" value="1"/>
</dbReference>
<feature type="compositionally biased region" description="Basic and acidic residues" evidence="1">
    <location>
        <begin position="108"/>
        <end position="151"/>
    </location>
</feature>
<evidence type="ECO:0000313" key="3">
    <source>
        <dbReference type="EMBL" id="ORX60051.1"/>
    </source>
</evidence>
<feature type="domain" description="DUF4614" evidence="2">
    <location>
        <begin position="608"/>
        <end position="666"/>
    </location>
</feature>
<feature type="compositionally biased region" description="Basic residues" evidence="1">
    <location>
        <begin position="370"/>
        <end position="381"/>
    </location>
</feature>
<feature type="compositionally biased region" description="Basic and acidic residues" evidence="1">
    <location>
        <begin position="394"/>
        <end position="408"/>
    </location>
</feature>
<feature type="compositionally biased region" description="Basic residues" evidence="1">
    <location>
        <begin position="297"/>
        <end position="316"/>
    </location>
</feature>
<dbReference type="AlphaFoldDB" id="A0A1Y1VN62"/>
<reference evidence="3 4" key="1">
    <citation type="submission" date="2016-08" db="EMBL/GenBank/DDBJ databases">
        <title>Genomes of anaerobic fungi encode conserved fungal cellulosomes for biomass hydrolysis.</title>
        <authorList>
            <consortium name="DOE Joint Genome Institute"/>
            <person name="Haitjema C.H."/>
            <person name="Gilmore S.P."/>
            <person name="Henske J.K."/>
            <person name="Solomon K.V."/>
            <person name="De Groot R."/>
            <person name="Kuo A."/>
            <person name="Mondo S.J."/>
            <person name="Salamov A.A."/>
            <person name="Labutti K."/>
            <person name="Zhao Z."/>
            <person name="Chiniquy J."/>
            <person name="Barry K."/>
            <person name="Brewer H.M."/>
            <person name="Purvine S.O."/>
            <person name="Wright A.T."/>
            <person name="Boxma B."/>
            <person name="Van Alen T."/>
            <person name="Hackstein J.H."/>
            <person name="Baker S.E."/>
            <person name="Grigoriev I.V."/>
            <person name="O'Malley M.A."/>
        </authorList>
    </citation>
    <scope>NUCLEOTIDE SEQUENCE [LARGE SCALE GENOMIC DNA]</scope>
    <source>
        <strain evidence="4">finn</strain>
    </source>
</reference>
<evidence type="ECO:0000259" key="2">
    <source>
        <dbReference type="Pfam" id="PF15391"/>
    </source>
</evidence>
<gene>
    <name evidence="3" type="ORF">BCR36DRAFT_408409</name>
</gene>
<feature type="region of interest" description="Disordered" evidence="1">
    <location>
        <begin position="363"/>
        <end position="430"/>
    </location>
</feature>
<feature type="compositionally biased region" description="Low complexity" evidence="1">
    <location>
        <begin position="317"/>
        <end position="331"/>
    </location>
</feature>
<protein>
    <recommendedName>
        <fullName evidence="2">DUF4614 domain-containing protein</fullName>
    </recommendedName>
</protein>
<keyword evidence="4" id="KW-1185">Reference proteome</keyword>